<evidence type="ECO:0000259" key="1">
    <source>
        <dbReference type="Pfam" id="PF13649"/>
    </source>
</evidence>
<evidence type="ECO:0000313" key="2">
    <source>
        <dbReference type="EMBL" id="QNR66151.1"/>
    </source>
</evidence>
<reference evidence="2 3" key="1">
    <citation type="submission" date="2020-09" db="EMBL/GenBank/DDBJ databases">
        <title>Characterization of Paenibacillus peoriae strain ZF390 with broad-spectrum antimicrobial activity as a potential biocontrol agent.</title>
        <authorList>
            <person name="Li L."/>
            <person name="Zhao Y."/>
            <person name="Li B."/>
            <person name="Xie X."/>
        </authorList>
    </citation>
    <scope>NUCLEOTIDE SEQUENCE [LARGE SCALE GENOMIC DNA]</scope>
    <source>
        <strain evidence="2 3">ZF390</strain>
    </source>
</reference>
<dbReference type="InterPro" id="IPR041698">
    <property type="entry name" value="Methyltransf_25"/>
</dbReference>
<gene>
    <name evidence="2" type="ORF">IAQ67_20170</name>
</gene>
<feature type="domain" description="Methyltransferase" evidence="1">
    <location>
        <begin position="40"/>
        <end position="127"/>
    </location>
</feature>
<evidence type="ECO:0000313" key="3">
    <source>
        <dbReference type="Proteomes" id="UP000516384"/>
    </source>
</evidence>
<dbReference type="InterPro" id="IPR029063">
    <property type="entry name" value="SAM-dependent_MTases_sf"/>
</dbReference>
<sequence>MGDYWNKRFTEEGMIWGCEPSQTVTQAIDLFKKNNVHDILVPGAGYGRNTKAFSSYFQVDGIEISSSAIDLAKEWDLKTNFIQESVLEFSTCQRYDGIYCYDLLHLFLLEDRKRLIQNCVKHLKELGVMYFTCFSNCDFNNGVGREIEEGTYEYKKGKYAHFFTEEDLKGHFNDLNILETGSIRETLIYAEKQHKEYELRYIFVQKIG</sequence>
<keyword evidence="2" id="KW-0489">Methyltransferase</keyword>
<dbReference type="EMBL" id="CP061172">
    <property type="protein sequence ID" value="QNR66151.1"/>
    <property type="molecule type" value="Genomic_DNA"/>
</dbReference>
<protein>
    <submittedName>
        <fullName evidence="2">Class I SAM-dependent methyltransferase</fullName>
    </submittedName>
</protein>
<dbReference type="GO" id="GO:0008168">
    <property type="term" value="F:methyltransferase activity"/>
    <property type="evidence" value="ECO:0007669"/>
    <property type="project" value="UniProtKB-KW"/>
</dbReference>
<dbReference type="SUPFAM" id="SSF53335">
    <property type="entry name" value="S-adenosyl-L-methionine-dependent methyltransferases"/>
    <property type="match status" value="1"/>
</dbReference>
<proteinExistence type="predicted"/>
<keyword evidence="2" id="KW-0808">Transferase</keyword>
<dbReference type="CDD" id="cd02440">
    <property type="entry name" value="AdoMet_MTases"/>
    <property type="match status" value="1"/>
</dbReference>
<dbReference type="Pfam" id="PF13649">
    <property type="entry name" value="Methyltransf_25"/>
    <property type="match status" value="1"/>
</dbReference>
<accession>A0A7H0Y4Z3</accession>
<dbReference type="RefSeq" id="WP_190297663.1">
    <property type="nucleotide sequence ID" value="NZ_CP061172.1"/>
</dbReference>
<dbReference type="Gene3D" id="3.40.50.150">
    <property type="entry name" value="Vaccinia Virus protein VP39"/>
    <property type="match status" value="1"/>
</dbReference>
<dbReference type="GO" id="GO:0032259">
    <property type="term" value="P:methylation"/>
    <property type="evidence" value="ECO:0007669"/>
    <property type="project" value="UniProtKB-KW"/>
</dbReference>
<name>A0A7H0Y4Z3_9BACL</name>
<dbReference type="Proteomes" id="UP000516384">
    <property type="component" value="Chromosome"/>
</dbReference>
<dbReference type="AlphaFoldDB" id="A0A7H0Y4Z3"/>
<organism evidence="2 3">
    <name type="scientific">Paenibacillus peoriae</name>
    <dbReference type="NCBI Taxonomy" id="59893"/>
    <lineage>
        <taxon>Bacteria</taxon>
        <taxon>Bacillati</taxon>
        <taxon>Bacillota</taxon>
        <taxon>Bacilli</taxon>
        <taxon>Bacillales</taxon>
        <taxon>Paenibacillaceae</taxon>
        <taxon>Paenibacillus</taxon>
    </lineage>
</organism>